<dbReference type="EnsemblMetazoa" id="AFUN014963-RA">
    <property type="protein sequence ID" value="AFUN014963-PA"/>
    <property type="gene ID" value="AFUN014963"/>
</dbReference>
<protein>
    <recommendedName>
        <fullName evidence="3">Transmembrane protein</fullName>
    </recommendedName>
</protein>
<organism evidence="2">
    <name type="scientific">Anopheles funestus</name>
    <name type="common">African malaria mosquito</name>
    <dbReference type="NCBI Taxonomy" id="62324"/>
    <lineage>
        <taxon>Eukaryota</taxon>
        <taxon>Metazoa</taxon>
        <taxon>Ecdysozoa</taxon>
        <taxon>Arthropoda</taxon>
        <taxon>Hexapoda</taxon>
        <taxon>Insecta</taxon>
        <taxon>Pterygota</taxon>
        <taxon>Neoptera</taxon>
        <taxon>Endopterygota</taxon>
        <taxon>Diptera</taxon>
        <taxon>Nematocera</taxon>
        <taxon>Culicoidea</taxon>
        <taxon>Culicidae</taxon>
        <taxon>Anophelinae</taxon>
        <taxon>Anopheles</taxon>
    </lineage>
</organism>
<keyword evidence="1" id="KW-0732">Signal</keyword>
<evidence type="ECO:0008006" key="3">
    <source>
        <dbReference type="Google" id="ProtNLM"/>
    </source>
</evidence>
<feature type="signal peptide" evidence="1">
    <location>
        <begin position="1"/>
        <end position="27"/>
    </location>
</feature>
<sequence>MENGYKYIVAIVFMLLAVSIMFPLANAMPKGVAIYGSRRTSNWNGSKTTRSDATSLTTDIFPCSIITVAVVIIQQINFMPPITLSRSGS</sequence>
<name>A0A182S3H1_ANOFN</name>
<dbReference type="AlphaFoldDB" id="A0A182S3H1"/>
<feature type="chain" id="PRO_5008135400" description="Transmembrane protein" evidence="1">
    <location>
        <begin position="28"/>
        <end position="89"/>
    </location>
</feature>
<evidence type="ECO:0000313" key="2">
    <source>
        <dbReference type="EnsemblMetazoa" id="AFUN014963-PA"/>
    </source>
</evidence>
<dbReference type="VEuPathDB" id="VectorBase:AFUN014963"/>
<reference evidence="2" key="1">
    <citation type="submission" date="2020-05" db="UniProtKB">
        <authorList>
            <consortium name="EnsemblMetazoa"/>
        </authorList>
    </citation>
    <scope>IDENTIFICATION</scope>
    <source>
        <strain evidence="2">FUMOZ</strain>
    </source>
</reference>
<proteinExistence type="predicted"/>
<evidence type="ECO:0000256" key="1">
    <source>
        <dbReference type="SAM" id="SignalP"/>
    </source>
</evidence>
<accession>A0A182S3H1</accession>